<gene>
    <name evidence="2" type="ORF">KILIM_089_00070</name>
</gene>
<evidence type="ECO:0000313" key="2">
    <source>
        <dbReference type="EMBL" id="GAB97937.1"/>
    </source>
</evidence>
<feature type="region of interest" description="Disordered" evidence="1">
    <location>
        <begin position="74"/>
        <end position="96"/>
    </location>
</feature>
<comment type="caution">
    <text evidence="2">The sequence shown here is derived from an EMBL/GenBank/DDBJ whole genome shotgun (WGS) entry which is preliminary data.</text>
</comment>
<proteinExistence type="predicted"/>
<dbReference type="EMBL" id="BAHD01000089">
    <property type="protein sequence ID" value="GAB97937.1"/>
    <property type="molecule type" value="Genomic_DNA"/>
</dbReference>
<dbReference type="AlphaFoldDB" id="K6X0Q4"/>
<sequence length="296" mass="30696">MAALGLAVALTTTGAQLPPDSAPTPGSPPLAVPPAALPLAVPAPMSTGQAHAPVRSTRAASAQFVTAGVTITAPPQQRPALPGQTPKRTSRAQAAAPVTVTSRLDVDGDGRADRTTLAPVRSTSTTITLRLSTRTAAGRNFSTLLTVDHDSSGADARSAWVGAGVVDGARGAEIVLDLNGGVVGDWPRIAVYTVRGEAWRLLRAPGARADRTPWATANLEYAKSGYTFSTKRGVRLVTVNRLAPVGDDPATGRYHGTRTTYRWARGAWAKSATQRVRGVSESQAGRLSGLNGLSLR</sequence>
<dbReference type="Proteomes" id="UP000008366">
    <property type="component" value="Unassembled WGS sequence"/>
</dbReference>
<protein>
    <submittedName>
        <fullName evidence="2">Uncharacterized protein</fullName>
    </submittedName>
</protein>
<keyword evidence="3" id="KW-1185">Reference proteome</keyword>
<evidence type="ECO:0000313" key="3">
    <source>
        <dbReference type="Proteomes" id="UP000008366"/>
    </source>
</evidence>
<evidence type="ECO:0000256" key="1">
    <source>
        <dbReference type="SAM" id="MobiDB-lite"/>
    </source>
</evidence>
<name>K6X0Q4_9MICO</name>
<organism evidence="2 3">
    <name type="scientific">Kineosphaera limosa NBRC 100340</name>
    <dbReference type="NCBI Taxonomy" id="1184609"/>
    <lineage>
        <taxon>Bacteria</taxon>
        <taxon>Bacillati</taxon>
        <taxon>Actinomycetota</taxon>
        <taxon>Actinomycetes</taxon>
        <taxon>Micrococcales</taxon>
        <taxon>Dermatophilaceae</taxon>
        <taxon>Kineosphaera</taxon>
    </lineage>
</organism>
<accession>K6X0Q4</accession>
<reference evidence="2 3" key="1">
    <citation type="submission" date="2012-08" db="EMBL/GenBank/DDBJ databases">
        <title>Whole genome shotgun sequence of Kineosphaera limosa NBRC 100340.</title>
        <authorList>
            <person name="Yoshida I."/>
            <person name="Isaki S."/>
            <person name="Hosoyama A."/>
            <person name="Tsuchikane K."/>
            <person name="Katsumata H."/>
            <person name="Ando Y."/>
            <person name="Ohji S."/>
            <person name="Hamada M."/>
            <person name="Tamura T."/>
            <person name="Yamazoe A."/>
            <person name="Yamazaki S."/>
            <person name="Fujita N."/>
        </authorList>
    </citation>
    <scope>NUCLEOTIDE SEQUENCE [LARGE SCALE GENOMIC DNA]</scope>
    <source>
        <strain evidence="2 3">NBRC 100340</strain>
    </source>
</reference>